<dbReference type="AlphaFoldDB" id="A0A0V1ASB4"/>
<evidence type="ECO:0000313" key="2">
    <source>
        <dbReference type="EMBL" id="KRY27697.1"/>
    </source>
</evidence>
<proteinExistence type="predicted"/>
<accession>A0A0V1ASB4</accession>
<keyword evidence="3" id="KW-1185">Reference proteome</keyword>
<dbReference type="EMBL" id="JYDH01000239">
    <property type="protein sequence ID" value="KRY27697.1"/>
    <property type="molecule type" value="Genomic_DNA"/>
</dbReference>
<dbReference type="InParanoid" id="A0A0V1ASB4"/>
<feature type="region of interest" description="Disordered" evidence="1">
    <location>
        <begin position="1"/>
        <end position="54"/>
    </location>
</feature>
<gene>
    <name evidence="2" type="ORF">T01_14467</name>
</gene>
<organism evidence="2 3">
    <name type="scientific">Trichinella spiralis</name>
    <name type="common">Trichina worm</name>
    <dbReference type="NCBI Taxonomy" id="6334"/>
    <lineage>
        <taxon>Eukaryota</taxon>
        <taxon>Metazoa</taxon>
        <taxon>Ecdysozoa</taxon>
        <taxon>Nematoda</taxon>
        <taxon>Enoplea</taxon>
        <taxon>Dorylaimia</taxon>
        <taxon>Trichinellida</taxon>
        <taxon>Trichinellidae</taxon>
        <taxon>Trichinella</taxon>
    </lineage>
</organism>
<evidence type="ECO:0000313" key="3">
    <source>
        <dbReference type="Proteomes" id="UP000054776"/>
    </source>
</evidence>
<dbReference type="Proteomes" id="UP000054776">
    <property type="component" value="Unassembled WGS sequence"/>
</dbReference>
<dbReference type="OrthoDB" id="10475693at2759"/>
<name>A0A0V1ASB4_TRISP</name>
<comment type="caution">
    <text evidence="2">The sequence shown here is derived from an EMBL/GenBank/DDBJ whole genome shotgun (WGS) entry which is preliminary data.</text>
</comment>
<sequence>MVVGVELTDEANRGGGIQRENMTVQRNPPVDTCATPPRDGRDGSPVGVSNKPARQSGSLQKLMLNAQYVVIVINQIADWERRNPVDPFMSNTGPPKPSKLFPKLKPRPFSYKILMSFRIGLGGPGLLSNSRIMSSAKAREATRSSLSVLSAFRNVLGKFCNATVND</sequence>
<evidence type="ECO:0000256" key="1">
    <source>
        <dbReference type="SAM" id="MobiDB-lite"/>
    </source>
</evidence>
<reference evidence="2 3" key="1">
    <citation type="submission" date="2015-01" db="EMBL/GenBank/DDBJ databases">
        <title>Evolution of Trichinella species and genotypes.</title>
        <authorList>
            <person name="Korhonen P.K."/>
            <person name="Edoardo P."/>
            <person name="Giuseppe L.R."/>
            <person name="Gasser R.B."/>
        </authorList>
    </citation>
    <scope>NUCLEOTIDE SEQUENCE [LARGE SCALE GENOMIC DNA]</scope>
    <source>
        <strain evidence="2">ISS3</strain>
    </source>
</reference>
<protein>
    <submittedName>
        <fullName evidence="2">Uncharacterized protein</fullName>
    </submittedName>
</protein>